<keyword evidence="7" id="KW-0677">Repeat</keyword>
<evidence type="ECO:0000256" key="5">
    <source>
        <dbReference type="ARBA" id="ARBA00022614"/>
    </source>
</evidence>
<evidence type="ECO:0000256" key="1">
    <source>
        <dbReference type="ARBA" id="ARBA00004170"/>
    </source>
</evidence>
<evidence type="ECO:0000256" key="4">
    <source>
        <dbReference type="ARBA" id="ARBA00022525"/>
    </source>
</evidence>
<evidence type="ECO:0000313" key="14">
    <source>
        <dbReference type="Proteomes" id="UP000242715"/>
    </source>
</evidence>
<dbReference type="InterPro" id="IPR053211">
    <property type="entry name" value="DNA_repair-toleration"/>
</dbReference>
<evidence type="ECO:0000256" key="11">
    <source>
        <dbReference type="ARBA" id="ARBA00038043"/>
    </source>
</evidence>
<keyword evidence="3" id="KW-0134">Cell wall</keyword>
<sequence>MATPFHAATKIQSNEANALLKWKASLDNNSKPLLSSWTGNYPCRWEGITCDDDSKSIYKVNLTDIGLKGTLQSLDFSSLPKFRSLSLRNNSFYGIVPYHIGVMSDLETLD</sequence>
<feature type="domain" description="Leucine-rich repeat-containing N-terminal plant-type" evidence="12">
    <location>
        <begin position="13"/>
        <end position="51"/>
    </location>
</feature>
<keyword evidence="6" id="KW-0732">Signal</keyword>
<evidence type="ECO:0000259" key="12">
    <source>
        <dbReference type="Pfam" id="PF08263"/>
    </source>
</evidence>
<evidence type="ECO:0000256" key="7">
    <source>
        <dbReference type="ARBA" id="ARBA00022737"/>
    </source>
</evidence>
<evidence type="ECO:0000256" key="2">
    <source>
        <dbReference type="ARBA" id="ARBA00004191"/>
    </source>
</evidence>
<dbReference type="Proteomes" id="UP000242715">
    <property type="component" value="Unassembled WGS sequence"/>
</dbReference>
<protein>
    <recommendedName>
        <fullName evidence="12">Leucine-rich repeat-containing N-terminal plant-type domain-containing protein</fullName>
    </recommendedName>
</protein>
<gene>
    <name evidence="13" type="ORF">TSUD_17100</name>
</gene>
<comment type="subcellular location">
    <subcellularLocation>
        <location evidence="1">Membrane</location>
        <topology evidence="1">Peripheral membrane protein</topology>
    </subcellularLocation>
    <subcellularLocation>
        <location evidence="2">Secreted</location>
        <location evidence="2">Cell wall</location>
    </subcellularLocation>
</comment>
<dbReference type="Pfam" id="PF08263">
    <property type="entry name" value="LRRNT_2"/>
    <property type="match status" value="1"/>
</dbReference>
<dbReference type="Gene3D" id="3.80.10.10">
    <property type="entry name" value="Ribonuclease Inhibitor"/>
    <property type="match status" value="1"/>
</dbReference>
<evidence type="ECO:0000256" key="10">
    <source>
        <dbReference type="ARBA" id="ARBA00023157"/>
    </source>
</evidence>
<keyword evidence="4" id="KW-0964">Secreted</keyword>
<dbReference type="InterPro" id="IPR032675">
    <property type="entry name" value="LRR_dom_sf"/>
</dbReference>
<dbReference type="PANTHER" id="PTHR48060:SF24">
    <property type="entry name" value="NON-SPECIFIC SERINE_THREONINE PROTEIN KINASE"/>
    <property type="match status" value="1"/>
</dbReference>
<keyword evidence="5" id="KW-0433">Leucine-rich repeat</keyword>
<evidence type="ECO:0000256" key="8">
    <source>
        <dbReference type="ARBA" id="ARBA00022821"/>
    </source>
</evidence>
<keyword evidence="8" id="KW-0611">Plant defense</keyword>
<evidence type="ECO:0000313" key="13">
    <source>
        <dbReference type="EMBL" id="GAU34737.1"/>
    </source>
</evidence>
<keyword evidence="9" id="KW-0472">Membrane</keyword>
<dbReference type="InterPro" id="IPR013210">
    <property type="entry name" value="LRR_N_plant-typ"/>
</dbReference>
<dbReference type="GO" id="GO:0016020">
    <property type="term" value="C:membrane"/>
    <property type="evidence" value="ECO:0007669"/>
    <property type="project" value="UniProtKB-SubCell"/>
</dbReference>
<dbReference type="EMBL" id="DF973565">
    <property type="protein sequence ID" value="GAU34737.1"/>
    <property type="molecule type" value="Genomic_DNA"/>
</dbReference>
<dbReference type="SUPFAM" id="SSF52058">
    <property type="entry name" value="L domain-like"/>
    <property type="match status" value="1"/>
</dbReference>
<organism evidence="13 14">
    <name type="scientific">Trifolium subterraneum</name>
    <name type="common">Subterranean clover</name>
    <dbReference type="NCBI Taxonomy" id="3900"/>
    <lineage>
        <taxon>Eukaryota</taxon>
        <taxon>Viridiplantae</taxon>
        <taxon>Streptophyta</taxon>
        <taxon>Embryophyta</taxon>
        <taxon>Tracheophyta</taxon>
        <taxon>Spermatophyta</taxon>
        <taxon>Magnoliopsida</taxon>
        <taxon>eudicotyledons</taxon>
        <taxon>Gunneridae</taxon>
        <taxon>Pentapetalae</taxon>
        <taxon>rosids</taxon>
        <taxon>fabids</taxon>
        <taxon>Fabales</taxon>
        <taxon>Fabaceae</taxon>
        <taxon>Papilionoideae</taxon>
        <taxon>50 kb inversion clade</taxon>
        <taxon>NPAAA clade</taxon>
        <taxon>Hologalegina</taxon>
        <taxon>IRL clade</taxon>
        <taxon>Trifolieae</taxon>
        <taxon>Trifolium</taxon>
    </lineage>
</organism>
<keyword evidence="14" id="KW-1185">Reference proteome</keyword>
<dbReference type="FunFam" id="3.80.10.10:FF:000400">
    <property type="entry name" value="Nuclear pore complex protein NUP107"/>
    <property type="match status" value="1"/>
</dbReference>
<dbReference type="GO" id="GO:0006952">
    <property type="term" value="P:defense response"/>
    <property type="evidence" value="ECO:0007669"/>
    <property type="project" value="UniProtKB-KW"/>
</dbReference>
<dbReference type="AlphaFoldDB" id="A0A2Z6NXE9"/>
<name>A0A2Z6NXE9_TRISU</name>
<keyword evidence="10" id="KW-1015">Disulfide bond</keyword>
<accession>A0A2Z6NXE9</accession>
<proteinExistence type="inferred from homology"/>
<evidence type="ECO:0000256" key="6">
    <source>
        <dbReference type="ARBA" id="ARBA00022729"/>
    </source>
</evidence>
<comment type="similarity">
    <text evidence="11">Belongs to the polygalacturonase-inhibiting protein family.</text>
</comment>
<dbReference type="OrthoDB" id="1434998at2759"/>
<reference evidence="14" key="1">
    <citation type="journal article" date="2017" name="Front. Plant Sci.">
        <title>Climate Clever Clovers: New Paradigm to Reduce the Environmental Footprint of Ruminants by Breeding Low Methanogenic Forages Utilizing Haplotype Variation.</title>
        <authorList>
            <person name="Kaur P."/>
            <person name="Appels R."/>
            <person name="Bayer P.E."/>
            <person name="Keeble-Gagnere G."/>
            <person name="Wang J."/>
            <person name="Hirakawa H."/>
            <person name="Shirasawa K."/>
            <person name="Vercoe P."/>
            <person name="Stefanova K."/>
            <person name="Durmic Z."/>
            <person name="Nichols P."/>
            <person name="Revell C."/>
            <person name="Isobe S.N."/>
            <person name="Edwards D."/>
            <person name="Erskine W."/>
        </authorList>
    </citation>
    <scope>NUCLEOTIDE SEQUENCE [LARGE SCALE GENOMIC DNA]</scope>
    <source>
        <strain evidence="14">cv. Daliak</strain>
    </source>
</reference>
<dbReference type="PANTHER" id="PTHR48060">
    <property type="entry name" value="DNA DAMAGE-REPAIR/TOLERATION PROTEIN DRT100"/>
    <property type="match status" value="1"/>
</dbReference>
<evidence type="ECO:0000256" key="9">
    <source>
        <dbReference type="ARBA" id="ARBA00023136"/>
    </source>
</evidence>
<evidence type="ECO:0000256" key="3">
    <source>
        <dbReference type="ARBA" id="ARBA00022512"/>
    </source>
</evidence>